<evidence type="ECO:0000256" key="18">
    <source>
        <dbReference type="RuleBase" id="RU003691"/>
    </source>
</evidence>
<dbReference type="GO" id="GO:0050660">
    <property type="term" value="F:flavin adenine dinucleotide binding"/>
    <property type="evidence" value="ECO:0007669"/>
    <property type="project" value="InterPro"/>
</dbReference>
<evidence type="ECO:0000256" key="8">
    <source>
        <dbReference type="ARBA" id="ARBA00022827"/>
    </source>
</evidence>
<dbReference type="InterPro" id="IPR004099">
    <property type="entry name" value="Pyr_nucl-diS_OxRdtase_dimer"/>
</dbReference>
<keyword evidence="8 16" id="KW-0274">FAD</keyword>
<feature type="disulfide bond" description="Redox-active" evidence="17">
    <location>
        <begin position="42"/>
        <end position="47"/>
    </location>
</feature>
<sequence length="456" mass="49039">MTKHYDYLAIGGGSGGIASINRAASYGKKCAIVEAKHLGGTCVNVGCVPKKVMFYGAHIAEAINSYAPDYGFDVTVNNFDFAKLIESREAYISRIHTSYNNVLAKNNVDVLNGFAKFVDAKTVEVTYADGSSEQVTADHILIATGGRPSIPAIKGAEYGIDSDGFFALREVPKRVAVVGAGYIAVEIAGVLNSLGSETHLFVRQHAPLRMQDPLIVDTLLEVLAQDGITLHTQAIPQEVRKNADGSLVLTLADGREATVDCLIWAIGREPVCDKINLDAVGVKTNAKGQIIVDKFQNTNVPNVYAVGDIIEGGIELTPVAVAAGRRLSERLFNNKPNEHLDYNLVPTVIFSHPPIGTVGLTEPQAIEQYGAENVKVYKSSFTAMYTAVTQHRQPCRMKLVCVGKDEKVVGLHGIGFGVDEMIQGFAVAIKMGATKADFDNTVAIHPTGSEEFVTMR</sequence>
<dbReference type="SUPFAM" id="SSF51905">
    <property type="entry name" value="FAD/NAD(P)-binding domain"/>
    <property type="match status" value="1"/>
</dbReference>
<dbReference type="AlphaFoldDB" id="A0A380TZ06"/>
<keyword evidence="12 18" id="KW-0676">Redox-active center</keyword>
<dbReference type="Pfam" id="PF02852">
    <property type="entry name" value="Pyr_redox_dim"/>
    <property type="match status" value="1"/>
</dbReference>
<dbReference type="FunFam" id="3.50.50.60:FF:000030">
    <property type="entry name" value="Glutathione reductase"/>
    <property type="match status" value="1"/>
</dbReference>
<dbReference type="Gene3D" id="3.50.50.60">
    <property type="entry name" value="FAD/NAD(P)-binding domain"/>
    <property type="match status" value="2"/>
</dbReference>
<accession>A0A380TZ06</accession>
<comment type="function">
    <text evidence="14">Catalyzes the reduction of glutathione disulfide (GSSG) to reduced glutathione (GSH). Constitutes the major mechanism to maintain a high GSH:GSSG ratio in the cytosol.</text>
</comment>
<keyword evidence="16" id="KW-0520">NAD</keyword>
<dbReference type="NCBIfam" id="NF004776">
    <property type="entry name" value="PRK06116.1"/>
    <property type="match status" value="1"/>
</dbReference>
<dbReference type="InterPro" id="IPR012999">
    <property type="entry name" value="Pyr_OxRdtase_I_AS"/>
</dbReference>
<evidence type="ECO:0000256" key="6">
    <source>
        <dbReference type="ARBA" id="ARBA00022490"/>
    </source>
</evidence>
<comment type="cofactor">
    <cofactor evidence="16">
        <name>FAD</name>
        <dbReference type="ChEBI" id="CHEBI:57692"/>
    </cofactor>
    <text evidence="16">Binds 1 FAD per subunit.</text>
</comment>
<evidence type="ECO:0000256" key="5">
    <source>
        <dbReference type="ARBA" id="ARBA00017111"/>
    </source>
</evidence>
<feature type="binding site" evidence="16">
    <location>
        <position position="51"/>
    </location>
    <ligand>
        <name>FAD</name>
        <dbReference type="ChEBI" id="CHEBI:57692"/>
    </ligand>
</feature>
<evidence type="ECO:0000313" key="21">
    <source>
        <dbReference type="EMBL" id="SUT93820.1"/>
    </source>
</evidence>
<evidence type="ECO:0000256" key="12">
    <source>
        <dbReference type="ARBA" id="ARBA00023284"/>
    </source>
</evidence>
<dbReference type="Gene3D" id="3.30.390.30">
    <property type="match status" value="1"/>
</dbReference>
<dbReference type="GO" id="GO:0006749">
    <property type="term" value="P:glutathione metabolic process"/>
    <property type="evidence" value="ECO:0007669"/>
    <property type="project" value="InterPro"/>
</dbReference>
<dbReference type="GO" id="GO:0034599">
    <property type="term" value="P:cellular response to oxidative stress"/>
    <property type="evidence" value="ECO:0007669"/>
    <property type="project" value="TreeGrafter"/>
</dbReference>
<keyword evidence="11" id="KW-1015">Disulfide bond</keyword>
<evidence type="ECO:0000256" key="10">
    <source>
        <dbReference type="ARBA" id="ARBA00023002"/>
    </source>
</evidence>
<feature type="binding site" evidence="16">
    <location>
        <position position="308"/>
    </location>
    <ligand>
        <name>FAD</name>
        <dbReference type="ChEBI" id="CHEBI:57692"/>
    </ligand>
</feature>
<gene>
    <name evidence="21" type="primary">lpd</name>
    <name evidence="21" type="ORF">NCTC4191_01365</name>
</gene>
<feature type="active site" description="Proton acceptor" evidence="15">
    <location>
        <position position="445"/>
    </location>
</feature>
<dbReference type="InterPro" id="IPR036188">
    <property type="entry name" value="FAD/NAD-bd_sf"/>
</dbReference>
<keyword evidence="7 18" id="KW-0285">Flavoprotein</keyword>
<evidence type="ECO:0000256" key="1">
    <source>
        <dbReference type="ARBA" id="ARBA00004496"/>
    </source>
</evidence>
<dbReference type="SUPFAM" id="SSF55424">
    <property type="entry name" value="FAD/NAD-linked reductases, dimerisation (C-terminal) domain"/>
    <property type="match status" value="1"/>
</dbReference>
<evidence type="ECO:0000256" key="13">
    <source>
        <dbReference type="ARBA" id="ARBA00049142"/>
    </source>
</evidence>
<comment type="catalytic activity">
    <reaction evidence="13">
        <text>2 glutathione + NADP(+) = glutathione disulfide + NADPH + H(+)</text>
        <dbReference type="Rhea" id="RHEA:11740"/>
        <dbReference type="ChEBI" id="CHEBI:15378"/>
        <dbReference type="ChEBI" id="CHEBI:57783"/>
        <dbReference type="ChEBI" id="CHEBI:57925"/>
        <dbReference type="ChEBI" id="CHEBI:58297"/>
        <dbReference type="ChEBI" id="CHEBI:58349"/>
        <dbReference type="EC" id="1.8.1.7"/>
    </reaction>
</comment>
<evidence type="ECO:0000256" key="7">
    <source>
        <dbReference type="ARBA" id="ARBA00022630"/>
    </source>
</evidence>
<dbReference type="FunFam" id="3.50.50.60:FF:000671">
    <property type="entry name" value="Thioredoxin reductase 2, tandem duplicate 1"/>
    <property type="match status" value="1"/>
</dbReference>
<evidence type="ECO:0000256" key="15">
    <source>
        <dbReference type="PIRSR" id="PIRSR000350-2"/>
    </source>
</evidence>
<dbReference type="PRINTS" id="PR00411">
    <property type="entry name" value="PNDRDTASEI"/>
</dbReference>
<proteinExistence type="inferred from homology"/>
<evidence type="ECO:0000256" key="17">
    <source>
        <dbReference type="PIRSR" id="PIRSR000350-4"/>
    </source>
</evidence>
<dbReference type="GO" id="GO:0005829">
    <property type="term" value="C:cytosol"/>
    <property type="evidence" value="ECO:0007669"/>
    <property type="project" value="TreeGrafter"/>
</dbReference>
<comment type="subunit">
    <text evidence="3">Homodimer.</text>
</comment>
<evidence type="ECO:0000313" key="22">
    <source>
        <dbReference type="Proteomes" id="UP000254253"/>
    </source>
</evidence>
<feature type="binding site" evidence="16">
    <location>
        <begin position="179"/>
        <end position="186"/>
    </location>
    <ligand>
        <name>NAD(+)</name>
        <dbReference type="ChEBI" id="CHEBI:57540"/>
    </ligand>
</feature>
<dbReference type="GO" id="GO:0004362">
    <property type="term" value="F:glutathione-disulfide reductase (NADPH) activity"/>
    <property type="evidence" value="ECO:0007669"/>
    <property type="project" value="UniProtKB-EC"/>
</dbReference>
<evidence type="ECO:0000259" key="20">
    <source>
        <dbReference type="Pfam" id="PF07992"/>
    </source>
</evidence>
<keyword evidence="6" id="KW-0963">Cytoplasm</keyword>
<dbReference type="GO" id="GO:0050661">
    <property type="term" value="F:NADP binding"/>
    <property type="evidence" value="ECO:0007669"/>
    <property type="project" value="InterPro"/>
</dbReference>
<feature type="domain" description="FAD/NAD(P)-binding" evidence="20">
    <location>
        <begin position="5"/>
        <end position="324"/>
    </location>
</feature>
<evidence type="ECO:0000256" key="11">
    <source>
        <dbReference type="ARBA" id="ARBA00023157"/>
    </source>
</evidence>
<name>A0A380TZ06_ACTLI</name>
<feature type="domain" description="Pyridine nucleotide-disulphide oxidoreductase dimerisation" evidence="19">
    <location>
        <begin position="345"/>
        <end position="455"/>
    </location>
</feature>
<dbReference type="EC" id="1.8.1.7" evidence="4"/>
<dbReference type="PIRSF" id="PIRSF000350">
    <property type="entry name" value="Mercury_reductase_MerA"/>
    <property type="match status" value="1"/>
</dbReference>
<dbReference type="PROSITE" id="PS00076">
    <property type="entry name" value="PYRIDINE_REDOX_1"/>
    <property type="match status" value="1"/>
</dbReference>
<evidence type="ECO:0000256" key="14">
    <source>
        <dbReference type="ARBA" id="ARBA00056905"/>
    </source>
</evidence>
<dbReference type="InterPro" id="IPR016156">
    <property type="entry name" value="FAD/NAD-linked_Rdtase_dimer_sf"/>
</dbReference>
<evidence type="ECO:0000256" key="2">
    <source>
        <dbReference type="ARBA" id="ARBA00007532"/>
    </source>
</evidence>
<dbReference type="PRINTS" id="PR00368">
    <property type="entry name" value="FADPNR"/>
</dbReference>
<keyword evidence="9" id="KW-0521">NADP</keyword>
<dbReference type="Proteomes" id="UP000254253">
    <property type="component" value="Unassembled WGS sequence"/>
</dbReference>
<dbReference type="InterPro" id="IPR046952">
    <property type="entry name" value="GSHR/TRXR-like"/>
</dbReference>
<reference evidence="21 22" key="1">
    <citation type="submission" date="2018-06" db="EMBL/GenBank/DDBJ databases">
        <authorList>
            <consortium name="Pathogen Informatics"/>
            <person name="Doyle S."/>
        </authorList>
    </citation>
    <scope>NUCLEOTIDE SEQUENCE [LARGE SCALE GENOMIC DNA]</scope>
    <source>
        <strain evidence="21 22">NCTC4191</strain>
    </source>
</reference>
<dbReference type="PANTHER" id="PTHR42737:SF2">
    <property type="entry name" value="GLUTATHIONE REDUCTASE"/>
    <property type="match status" value="1"/>
</dbReference>
<evidence type="ECO:0000256" key="9">
    <source>
        <dbReference type="ARBA" id="ARBA00022857"/>
    </source>
</evidence>
<dbReference type="PANTHER" id="PTHR42737">
    <property type="entry name" value="GLUTATHIONE REDUCTASE"/>
    <property type="match status" value="1"/>
</dbReference>
<dbReference type="RefSeq" id="WP_115590646.1">
    <property type="nucleotide sequence ID" value="NZ_UFRN01000002.1"/>
</dbReference>
<dbReference type="EMBL" id="UFRN01000002">
    <property type="protein sequence ID" value="SUT93820.1"/>
    <property type="molecule type" value="Genomic_DNA"/>
</dbReference>
<comment type="similarity">
    <text evidence="2 18">Belongs to the class-I pyridine nucleotide-disulfide oxidoreductase family.</text>
</comment>
<evidence type="ECO:0000259" key="19">
    <source>
        <dbReference type="Pfam" id="PF02852"/>
    </source>
</evidence>
<evidence type="ECO:0000256" key="16">
    <source>
        <dbReference type="PIRSR" id="PIRSR000350-3"/>
    </source>
</evidence>
<keyword evidence="16" id="KW-0547">Nucleotide-binding</keyword>
<dbReference type="Pfam" id="PF07992">
    <property type="entry name" value="Pyr_redox_2"/>
    <property type="match status" value="1"/>
</dbReference>
<dbReference type="InterPro" id="IPR023753">
    <property type="entry name" value="FAD/NAD-binding_dom"/>
</dbReference>
<comment type="subcellular location">
    <subcellularLocation>
        <location evidence="1">Cytoplasm</location>
    </subcellularLocation>
</comment>
<dbReference type="FunFam" id="3.30.390.30:FF:000003">
    <property type="entry name" value="Glutathione reductase"/>
    <property type="match status" value="1"/>
</dbReference>
<keyword evidence="10 18" id="KW-0560">Oxidoreductase</keyword>
<dbReference type="InterPro" id="IPR001100">
    <property type="entry name" value="Pyr_nuc-diS_OxRdtase"/>
</dbReference>
<evidence type="ECO:0000256" key="4">
    <source>
        <dbReference type="ARBA" id="ARBA00012607"/>
    </source>
</evidence>
<protein>
    <recommendedName>
        <fullName evidence="5">Glutathione reductase</fullName>
        <ecNumber evidence="4">1.8.1.7</ecNumber>
    </recommendedName>
</protein>
<keyword evidence="22" id="KW-1185">Reference proteome</keyword>
<feature type="binding site" evidence="16">
    <location>
        <position position="267"/>
    </location>
    <ligand>
        <name>NAD(+)</name>
        <dbReference type="ChEBI" id="CHEBI:57540"/>
    </ligand>
</feature>
<dbReference type="GO" id="GO:0045454">
    <property type="term" value="P:cell redox homeostasis"/>
    <property type="evidence" value="ECO:0007669"/>
    <property type="project" value="InterPro"/>
</dbReference>
<dbReference type="InterPro" id="IPR006322">
    <property type="entry name" value="Glutathione_Rdtase_euk/bac"/>
</dbReference>
<dbReference type="NCBIfam" id="TIGR01421">
    <property type="entry name" value="gluta_reduc_1"/>
    <property type="match status" value="1"/>
</dbReference>
<organism evidence="21 22">
    <name type="scientific">Actinobacillus lignieresii</name>
    <dbReference type="NCBI Taxonomy" id="720"/>
    <lineage>
        <taxon>Bacteria</taxon>
        <taxon>Pseudomonadati</taxon>
        <taxon>Pseudomonadota</taxon>
        <taxon>Gammaproteobacteria</taxon>
        <taxon>Pasteurellales</taxon>
        <taxon>Pasteurellaceae</taxon>
        <taxon>Actinobacillus</taxon>
    </lineage>
</organism>
<evidence type="ECO:0000256" key="3">
    <source>
        <dbReference type="ARBA" id="ARBA00011738"/>
    </source>
</evidence>